<evidence type="ECO:0000256" key="10">
    <source>
        <dbReference type="ARBA" id="ARBA00023271"/>
    </source>
</evidence>
<dbReference type="GO" id="GO:0006357">
    <property type="term" value="P:regulation of transcription by RNA polymerase II"/>
    <property type="evidence" value="ECO:0007669"/>
    <property type="project" value="TreeGrafter"/>
</dbReference>
<feature type="DNA-binding region" description="HMG box" evidence="14">
    <location>
        <begin position="149"/>
        <end position="213"/>
    </location>
</feature>
<keyword evidence="14" id="KW-0539">Nucleus</keyword>
<dbReference type="PANTHER" id="PTHR48112:SF36">
    <property type="entry name" value="TRANSCRIPTION FACTOR A, MITOCHONDRIAL"/>
    <property type="match status" value="1"/>
</dbReference>
<protein>
    <recommendedName>
        <fullName evidence="11">Transcription factor A, mitochondrial</fullName>
    </recommendedName>
</protein>
<keyword evidence="15" id="KW-0175">Coiled coil</keyword>
<evidence type="ECO:0000256" key="15">
    <source>
        <dbReference type="SAM" id="Coils"/>
    </source>
</evidence>
<reference evidence="17" key="1">
    <citation type="journal article" date="2023" name="DNA Res.">
        <title>Chromosome-level genome assembly of Phrynocephalus forsythii using third-generation DNA sequencing and Hi-C analysis.</title>
        <authorList>
            <person name="Qi Y."/>
            <person name="Zhao W."/>
            <person name="Zhao Y."/>
            <person name="Niu C."/>
            <person name="Cao S."/>
            <person name="Zhang Y."/>
        </authorList>
    </citation>
    <scope>NUCLEOTIDE SEQUENCE</scope>
    <source>
        <tissue evidence="17">Muscle</tissue>
    </source>
</reference>
<dbReference type="InterPro" id="IPR009071">
    <property type="entry name" value="HMG_box_dom"/>
</dbReference>
<evidence type="ECO:0000256" key="9">
    <source>
        <dbReference type="ARBA" id="ARBA00023163"/>
    </source>
</evidence>
<dbReference type="FunFam" id="1.10.30.10:FF:000043">
    <property type="entry name" value="Transcription factor A, mitochondrial"/>
    <property type="match status" value="1"/>
</dbReference>
<evidence type="ECO:0000256" key="8">
    <source>
        <dbReference type="ARBA" id="ARBA00023159"/>
    </source>
</evidence>
<keyword evidence="3" id="KW-0677">Repeat</keyword>
<evidence type="ECO:0000256" key="7">
    <source>
        <dbReference type="ARBA" id="ARBA00023128"/>
    </source>
</evidence>
<dbReference type="SUPFAM" id="SSF47095">
    <property type="entry name" value="HMG-box"/>
    <property type="match status" value="2"/>
</dbReference>
<keyword evidence="18" id="KW-1185">Reference proteome</keyword>
<evidence type="ECO:0000256" key="14">
    <source>
        <dbReference type="PROSITE-ProRule" id="PRU00267"/>
    </source>
</evidence>
<dbReference type="InterPro" id="IPR050342">
    <property type="entry name" value="HMGB"/>
</dbReference>
<dbReference type="Pfam" id="PF00505">
    <property type="entry name" value="HMG_box"/>
    <property type="match status" value="1"/>
</dbReference>
<name>A0A9Q0XT81_9SAUR</name>
<dbReference type="OrthoDB" id="5550281at2759"/>
<feature type="coiled-coil region" evidence="15">
    <location>
        <begin position="94"/>
        <end position="121"/>
    </location>
</feature>
<evidence type="ECO:0000256" key="4">
    <source>
        <dbReference type="ARBA" id="ARBA00022946"/>
    </source>
</evidence>
<keyword evidence="2" id="KW-0597">Phosphoprotein</keyword>
<evidence type="ECO:0000313" key="18">
    <source>
        <dbReference type="Proteomes" id="UP001142489"/>
    </source>
</evidence>
<evidence type="ECO:0000256" key="13">
    <source>
        <dbReference type="ARBA" id="ARBA00046467"/>
    </source>
</evidence>
<keyword evidence="10" id="KW-1135">Mitochondrion nucleoid</keyword>
<comment type="function">
    <text evidence="12">Binds to the mitochondrial light strand promoter and functions in mitochondrial transcription regulation. Component of the mitochondrial transcription initiation complex, composed at least of TFB2M, TFAM and POLRMT that is required for basal transcription of mitochondrial DNA. In this complex, TFAM recruits POLRMT to a specific promoter whereas TFB2M induces structural changes in POLRMT to enable promoter opening and trapping of the DNA non-template strand. Required for accurate and efficient promoter recognition by the mitochondrial RNA polymerase. Promotes transcription initiation from the HSP1 and the light strand promoter by binding immediately upstream of transcriptional start sites. Is able to unwind DNA. Bends the mitochondrial light strand promoter DNA into a U-turn shape via its HMG boxes. Required for maintenance of normal levels of mitochondrial DNA. May play a role in organizing and compacting mitochondrial DNA.</text>
</comment>
<dbReference type="EMBL" id="JAPFRF010000008">
    <property type="protein sequence ID" value="KAJ7324204.1"/>
    <property type="molecule type" value="Genomic_DNA"/>
</dbReference>
<accession>A0A9Q0XT81</accession>
<feature type="domain" description="HMG box" evidence="16">
    <location>
        <begin position="149"/>
        <end position="213"/>
    </location>
</feature>
<evidence type="ECO:0000256" key="2">
    <source>
        <dbReference type="ARBA" id="ARBA00022553"/>
    </source>
</evidence>
<evidence type="ECO:0000256" key="11">
    <source>
        <dbReference type="ARBA" id="ARBA00040582"/>
    </source>
</evidence>
<evidence type="ECO:0000256" key="12">
    <source>
        <dbReference type="ARBA" id="ARBA00045216"/>
    </source>
</evidence>
<evidence type="ECO:0000256" key="3">
    <source>
        <dbReference type="ARBA" id="ARBA00022737"/>
    </source>
</evidence>
<comment type="subunit">
    <text evidence="13">Monomer; binds DNA as a monomer. Homodimer. Component of the mitochondrial transcription initiation complex, composed at least of TFB2M, TFAM and POLRMT. In this complex TFAM recruits POLRMT to the promoter whereas TFB2M induces structural changes in POLRMT to enable promoter opening and trapping of the DNA non-template strand. Upon metabolic stress, forms a complex composed of FOXO3, SIRT3, TFAM and POLRMT. Interacts with TFB1M and TFB2M. Interacts with CLPX; this enhances DNA-binding.</text>
</comment>
<dbReference type="CDD" id="cd21987">
    <property type="entry name" value="HMG-box_TFAM_rpt2"/>
    <property type="match status" value="1"/>
</dbReference>
<evidence type="ECO:0000256" key="6">
    <source>
        <dbReference type="ARBA" id="ARBA00023125"/>
    </source>
</evidence>
<feature type="DNA-binding region" description="HMG box" evidence="14">
    <location>
        <begin position="40"/>
        <end position="112"/>
    </location>
</feature>
<dbReference type="AlphaFoldDB" id="A0A9Q0XT81"/>
<feature type="domain" description="HMG box" evidence="16">
    <location>
        <begin position="40"/>
        <end position="112"/>
    </location>
</feature>
<dbReference type="PROSITE" id="PS50118">
    <property type="entry name" value="HMG_BOX_2"/>
    <property type="match status" value="2"/>
</dbReference>
<keyword evidence="9" id="KW-0804">Transcription</keyword>
<organism evidence="17 18">
    <name type="scientific">Phrynocephalus forsythii</name>
    <dbReference type="NCBI Taxonomy" id="171643"/>
    <lineage>
        <taxon>Eukaryota</taxon>
        <taxon>Metazoa</taxon>
        <taxon>Chordata</taxon>
        <taxon>Craniata</taxon>
        <taxon>Vertebrata</taxon>
        <taxon>Euteleostomi</taxon>
        <taxon>Lepidosauria</taxon>
        <taxon>Squamata</taxon>
        <taxon>Bifurcata</taxon>
        <taxon>Unidentata</taxon>
        <taxon>Episquamata</taxon>
        <taxon>Toxicofera</taxon>
        <taxon>Iguania</taxon>
        <taxon>Acrodonta</taxon>
        <taxon>Agamidae</taxon>
        <taxon>Agaminae</taxon>
        <taxon>Phrynocephalus</taxon>
    </lineage>
</organism>
<comment type="caution">
    <text evidence="17">The sequence shown here is derived from an EMBL/GenBank/DDBJ whole genome shotgun (WGS) entry which is preliminary data.</text>
</comment>
<dbReference type="InterPro" id="IPR036910">
    <property type="entry name" value="HMG_box_dom_sf"/>
</dbReference>
<keyword evidence="6 14" id="KW-0238">DNA-binding</keyword>
<dbReference type="Pfam" id="PF09011">
    <property type="entry name" value="HMG_box_2"/>
    <property type="match status" value="1"/>
</dbReference>
<dbReference type="GO" id="GO:0005634">
    <property type="term" value="C:nucleus"/>
    <property type="evidence" value="ECO:0007669"/>
    <property type="project" value="UniProtKB-UniRule"/>
</dbReference>
<evidence type="ECO:0000313" key="17">
    <source>
        <dbReference type="EMBL" id="KAJ7324204.1"/>
    </source>
</evidence>
<sequence length="275" mass="32015">MAAALLARVLSSLPRPRYLLSATCSVDKYFSKCISSDSRPKRPLTAYLRFFVDKQPFYRKQNPGKKLQGNNKVLGGCLEQLPLEHSQKCSTTYETAAKADIQRYKEQLAKFKAELTPAQEEALKEEKRRKIAKRRAFRKKRQLTILGKPKRSRSAFNIFMAEHFQEAKGVSPQGKMKYLFDEWKTMSSSQKQAYLQLAEDDKVRYKNEMILWEAHMKEIGHEDLIRHRNKGQMQRGERSKKTSENRFVILKESPLGKIVSRAKNKQKVKAKELEE</sequence>
<dbReference type="PANTHER" id="PTHR48112">
    <property type="entry name" value="HIGH MOBILITY GROUP PROTEIN DSP1"/>
    <property type="match status" value="1"/>
</dbReference>
<keyword evidence="5" id="KW-0805">Transcription regulation</keyword>
<gene>
    <name evidence="17" type="ORF">JRQ81_017224</name>
</gene>
<keyword evidence="4" id="KW-0809">Transit peptide</keyword>
<dbReference type="Proteomes" id="UP001142489">
    <property type="component" value="Unassembled WGS sequence"/>
</dbReference>
<comment type="subcellular location">
    <subcellularLocation>
        <location evidence="1">Mitochondrion matrix</location>
        <location evidence="1">Mitochondrion nucleoid</location>
    </subcellularLocation>
</comment>
<evidence type="ECO:0000256" key="1">
    <source>
        <dbReference type="ARBA" id="ARBA00004436"/>
    </source>
</evidence>
<dbReference type="GO" id="GO:0042645">
    <property type="term" value="C:mitochondrial nucleoid"/>
    <property type="evidence" value="ECO:0007669"/>
    <property type="project" value="UniProtKB-SubCell"/>
</dbReference>
<dbReference type="Gene3D" id="1.10.30.10">
    <property type="entry name" value="High mobility group box domain"/>
    <property type="match status" value="2"/>
</dbReference>
<proteinExistence type="predicted"/>
<evidence type="ECO:0000256" key="5">
    <source>
        <dbReference type="ARBA" id="ARBA00023015"/>
    </source>
</evidence>
<dbReference type="GO" id="GO:0003677">
    <property type="term" value="F:DNA binding"/>
    <property type="evidence" value="ECO:0007669"/>
    <property type="project" value="UniProtKB-UniRule"/>
</dbReference>
<keyword evidence="8" id="KW-0010">Activator</keyword>
<evidence type="ECO:0000259" key="16">
    <source>
        <dbReference type="PROSITE" id="PS50118"/>
    </source>
</evidence>
<dbReference type="SMART" id="SM00398">
    <property type="entry name" value="HMG"/>
    <property type="match status" value="2"/>
</dbReference>
<keyword evidence="7" id="KW-0496">Mitochondrion</keyword>